<keyword evidence="3" id="KW-1185">Reference proteome</keyword>
<gene>
    <name evidence="2" type="ORF">O1G22_31690</name>
</gene>
<protein>
    <submittedName>
        <fullName evidence="2">Uncharacterized protein</fullName>
    </submittedName>
</protein>
<dbReference type="RefSeq" id="WP_270084445.1">
    <property type="nucleotide sequence ID" value="NZ_CP115300.1"/>
</dbReference>
<organism evidence="2 3">
    <name type="scientific">Streptomyces camelliae</name>
    <dbReference type="NCBI Taxonomy" id="3004093"/>
    <lineage>
        <taxon>Bacteria</taxon>
        <taxon>Bacillati</taxon>
        <taxon>Actinomycetota</taxon>
        <taxon>Actinomycetes</taxon>
        <taxon>Kitasatosporales</taxon>
        <taxon>Streptomycetaceae</taxon>
        <taxon>Streptomyces</taxon>
    </lineage>
</organism>
<evidence type="ECO:0000256" key="1">
    <source>
        <dbReference type="SAM" id="MobiDB-lite"/>
    </source>
</evidence>
<name>A0ABY7PDY1_9ACTN</name>
<evidence type="ECO:0000313" key="2">
    <source>
        <dbReference type="EMBL" id="WBO67046.1"/>
    </source>
</evidence>
<feature type="region of interest" description="Disordered" evidence="1">
    <location>
        <begin position="1"/>
        <end position="23"/>
    </location>
</feature>
<sequence>MLLDGDDDPGGRAITAGAGAGAGAGGVSGGFRLANGQCDTYPDEDTVLLGAALRIVQQVIDNGVPSADTGWCGDG</sequence>
<evidence type="ECO:0000313" key="3">
    <source>
        <dbReference type="Proteomes" id="UP001212326"/>
    </source>
</evidence>
<accession>A0ABY7PDY1</accession>
<proteinExistence type="predicted"/>
<reference evidence="2 3" key="1">
    <citation type="submission" date="2022-12" db="EMBL/GenBank/DDBJ databases">
        <authorList>
            <person name="Mo P."/>
        </authorList>
    </citation>
    <scope>NUCLEOTIDE SEQUENCE [LARGE SCALE GENOMIC DNA]</scope>
    <source>
        <strain evidence="2 3">HUAS 2-6</strain>
    </source>
</reference>
<dbReference type="Proteomes" id="UP001212326">
    <property type="component" value="Chromosome"/>
</dbReference>
<dbReference type="EMBL" id="CP115300">
    <property type="protein sequence ID" value="WBO67046.1"/>
    <property type="molecule type" value="Genomic_DNA"/>
</dbReference>